<dbReference type="Proteomes" id="UP000632125">
    <property type="component" value="Unassembled WGS sequence"/>
</dbReference>
<organism evidence="1 2">
    <name type="scientific">Paenibacillus arenilitoris</name>
    <dbReference type="NCBI Taxonomy" id="2772299"/>
    <lineage>
        <taxon>Bacteria</taxon>
        <taxon>Bacillati</taxon>
        <taxon>Bacillota</taxon>
        <taxon>Bacilli</taxon>
        <taxon>Bacillales</taxon>
        <taxon>Paenibacillaceae</taxon>
        <taxon>Paenibacillus</taxon>
    </lineage>
</organism>
<dbReference type="Pfam" id="PF26595">
    <property type="entry name" value="A_ENA"/>
    <property type="match status" value="1"/>
</dbReference>
<proteinExistence type="predicted"/>
<keyword evidence="1" id="KW-0540">Nuclease</keyword>
<comment type="caution">
    <text evidence="1">The sequence shown here is derived from an EMBL/GenBank/DDBJ whole genome shotgun (WGS) entry which is preliminary data.</text>
</comment>
<dbReference type="AlphaFoldDB" id="A0A927H8F5"/>
<keyword evidence="1" id="KW-0255">Endonuclease</keyword>
<keyword evidence="1" id="KW-0378">Hydrolase</keyword>
<evidence type="ECO:0000313" key="2">
    <source>
        <dbReference type="Proteomes" id="UP000632125"/>
    </source>
</evidence>
<gene>
    <name evidence="1" type="ORF">IDH41_23280</name>
</gene>
<accession>A0A927H8F5</accession>
<protein>
    <submittedName>
        <fullName evidence="1">Restriction endonuclease subunit S</fullName>
    </submittedName>
</protein>
<sequence length="98" mass="11402">MTREQSYLRMLKSTVNMQWNIASILDAKAAETEKMKNWYLNHIHAEVFDSHQKQLGQSLQLHEQVIEMIDGITKLNMGIVSVMRAVLKENEDEDEVEV</sequence>
<dbReference type="GO" id="GO:0004519">
    <property type="term" value="F:endonuclease activity"/>
    <property type="evidence" value="ECO:0007669"/>
    <property type="project" value="UniProtKB-KW"/>
</dbReference>
<evidence type="ECO:0000313" key="1">
    <source>
        <dbReference type="EMBL" id="MBD2871517.1"/>
    </source>
</evidence>
<dbReference type="InterPro" id="IPR058705">
    <property type="entry name" value="A_ENA"/>
</dbReference>
<name>A0A927H8F5_9BACL</name>
<reference evidence="1" key="1">
    <citation type="submission" date="2020-09" db="EMBL/GenBank/DDBJ databases">
        <title>A novel bacterium of genus Paenibacillus, isolated from South China Sea.</title>
        <authorList>
            <person name="Huang H."/>
            <person name="Mo K."/>
            <person name="Hu Y."/>
        </authorList>
    </citation>
    <scope>NUCLEOTIDE SEQUENCE</scope>
    <source>
        <strain evidence="1">IB182493</strain>
    </source>
</reference>
<dbReference type="EMBL" id="JACXIY010000032">
    <property type="protein sequence ID" value="MBD2871517.1"/>
    <property type="molecule type" value="Genomic_DNA"/>
</dbReference>
<keyword evidence="2" id="KW-1185">Reference proteome</keyword>